<organism evidence="2">
    <name type="scientific">Culex pipiens</name>
    <name type="common">House mosquito</name>
    <dbReference type="NCBI Taxonomy" id="7175"/>
    <lineage>
        <taxon>Eukaryota</taxon>
        <taxon>Metazoa</taxon>
        <taxon>Ecdysozoa</taxon>
        <taxon>Arthropoda</taxon>
        <taxon>Hexapoda</taxon>
        <taxon>Insecta</taxon>
        <taxon>Pterygota</taxon>
        <taxon>Neoptera</taxon>
        <taxon>Endopterygota</taxon>
        <taxon>Diptera</taxon>
        <taxon>Nematocera</taxon>
        <taxon>Culicoidea</taxon>
        <taxon>Culicidae</taxon>
        <taxon>Culicinae</taxon>
        <taxon>Culicini</taxon>
        <taxon>Culex</taxon>
        <taxon>Culex</taxon>
    </lineage>
</organism>
<proteinExistence type="predicted"/>
<feature type="transmembrane region" description="Helical" evidence="1">
    <location>
        <begin position="12"/>
        <end position="34"/>
    </location>
</feature>
<evidence type="ECO:0000256" key="1">
    <source>
        <dbReference type="SAM" id="Phobius"/>
    </source>
</evidence>
<evidence type="ECO:0000313" key="2">
    <source>
        <dbReference type="EMBL" id="CAG6465772.1"/>
    </source>
</evidence>
<keyword evidence="1" id="KW-0812">Transmembrane</keyword>
<name>A0A8D8B3F4_CULPI</name>
<keyword evidence="1" id="KW-0472">Membrane</keyword>
<feature type="transmembrane region" description="Helical" evidence="1">
    <location>
        <begin position="54"/>
        <end position="76"/>
    </location>
</feature>
<protein>
    <submittedName>
        <fullName evidence="2">(northern house mosquito) hypothetical protein</fullName>
    </submittedName>
</protein>
<dbReference type="EMBL" id="HBUE01054197">
    <property type="protein sequence ID" value="CAG6465772.1"/>
    <property type="molecule type" value="Transcribed_RNA"/>
</dbReference>
<keyword evidence="1" id="KW-1133">Transmembrane helix</keyword>
<accession>A0A8D8B3F4</accession>
<reference evidence="2" key="1">
    <citation type="submission" date="2021-05" db="EMBL/GenBank/DDBJ databases">
        <authorList>
            <person name="Alioto T."/>
            <person name="Alioto T."/>
            <person name="Gomez Garrido J."/>
        </authorList>
    </citation>
    <scope>NUCLEOTIDE SEQUENCE</scope>
</reference>
<sequence length="111" mass="12692">MISSWGWNAINIIKTSGILLLLLQSGLRFLLLLFGEHFERVQIEALFVRRGWEIVLVFQLRRFLFLLVIVGLFEILSTTGHFKYALFGSTDSSLQIIVGFGRYGGKAFHTQ</sequence>
<dbReference type="AlphaFoldDB" id="A0A8D8B3F4"/>